<reference evidence="2 3" key="1">
    <citation type="submission" date="2023-12" db="EMBL/GenBank/DDBJ databases">
        <title>Streptomyces sp. V4-01.</title>
        <authorList>
            <person name="Somphong A."/>
            <person name="Phongsopitanun W."/>
        </authorList>
    </citation>
    <scope>NUCLEOTIDE SEQUENCE [LARGE SCALE GENOMIC DNA]</scope>
    <source>
        <strain evidence="2 3">V4-01</strain>
    </source>
</reference>
<dbReference type="RefSeq" id="WP_330796964.1">
    <property type="nucleotide sequence ID" value="NZ_JAZEWV010000014.1"/>
</dbReference>
<name>A0ABU7PFJ6_9ACTN</name>
<gene>
    <name evidence="2" type="ORF">V2S66_18900</name>
</gene>
<proteinExistence type="predicted"/>
<organism evidence="2 3">
    <name type="scientific">Actinacidiphila polyblastidii</name>
    <dbReference type="NCBI Taxonomy" id="3110430"/>
    <lineage>
        <taxon>Bacteria</taxon>
        <taxon>Bacillati</taxon>
        <taxon>Actinomycetota</taxon>
        <taxon>Actinomycetes</taxon>
        <taxon>Kitasatosporales</taxon>
        <taxon>Streptomycetaceae</taxon>
        <taxon>Actinacidiphila</taxon>
    </lineage>
</organism>
<evidence type="ECO:0000313" key="2">
    <source>
        <dbReference type="EMBL" id="MEE4544032.1"/>
    </source>
</evidence>
<protein>
    <submittedName>
        <fullName evidence="2">Uncharacterized protein</fullName>
    </submittedName>
</protein>
<dbReference type="Proteomes" id="UP001344658">
    <property type="component" value="Unassembled WGS sequence"/>
</dbReference>
<dbReference type="EMBL" id="JAZEWV010000014">
    <property type="protein sequence ID" value="MEE4544032.1"/>
    <property type="molecule type" value="Genomic_DNA"/>
</dbReference>
<sequence length="260" mass="27251">MRLRRVTVPTLADICGTDVEVFRHPFATTIYVESRSGAPARLLDQLDALGLQRCGAEPRGVWHQVPDHLDEPAGRRLAGDAAAALTVSGWSVNIDPGVLAAGTGDHSAISAAIETRTRAGQDTPGPAVGSTPRIRGIATPSTDRYPALLALDTAHLLDRVTESLVRADRNNGGFIVMTSIVPEISPLAALGRLLNAAGTHLHKAGIDDMSRLLFAAADTLTDLVANLNDHTGSEAGEEARARAVPGPPAPRPANASRKAR</sequence>
<evidence type="ECO:0000256" key="1">
    <source>
        <dbReference type="SAM" id="MobiDB-lite"/>
    </source>
</evidence>
<keyword evidence="3" id="KW-1185">Reference proteome</keyword>
<comment type="caution">
    <text evidence="2">The sequence shown here is derived from an EMBL/GenBank/DDBJ whole genome shotgun (WGS) entry which is preliminary data.</text>
</comment>
<accession>A0ABU7PFJ6</accession>
<evidence type="ECO:0000313" key="3">
    <source>
        <dbReference type="Proteomes" id="UP001344658"/>
    </source>
</evidence>
<feature type="region of interest" description="Disordered" evidence="1">
    <location>
        <begin position="232"/>
        <end position="260"/>
    </location>
</feature>